<evidence type="ECO:0000256" key="6">
    <source>
        <dbReference type="ARBA" id="ARBA00022679"/>
    </source>
</evidence>
<comment type="catalytic activity">
    <reaction evidence="14">
        <text>D-glyceraldehyde + ATP = D-glyceraldehyde 3-phosphate + ADP + H(+)</text>
        <dbReference type="Rhea" id="RHEA:13941"/>
        <dbReference type="ChEBI" id="CHEBI:15378"/>
        <dbReference type="ChEBI" id="CHEBI:17378"/>
        <dbReference type="ChEBI" id="CHEBI:30616"/>
        <dbReference type="ChEBI" id="CHEBI:59776"/>
        <dbReference type="ChEBI" id="CHEBI:456216"/>
        <dbReference type="EC" id="2.7.1.28"/>
    </reaction>
</comment>
<dbReference type="InterPro" id="IPR004006">
    <property type="entry name" value="DhaK_dom"/>
</dbReference>
<organism evidence="19 20">
    <name type="scientific">Ancylostoma ceylanicum</name>
    <dbReference type="NCBI Taxonomy" id="53326"/>
    <lineage>
        <taxon>Eukaryota</taxon>
        <taxon>Metazoa</taxon>
        <taxon>Ecdysozoa</taxon>
        <taxon>Nematoda</taxon>
        <taxon>Chromadorea</taxon>
        <taxon>Rhabditida</taxon>
        <taxon>Rhabditina</taxon>
        <taxon>Rhabditomorpha</taxon>
        <taxon>Strongyloidea</taxon>
        <taxon>Ancylostomatidae</taxon>
        <taxon>Ancylostomatinae</taxon>
        <taxon>Ancylostoma</taxon>
    </lineage>
</organism>
<evidence type="ECO:0000256" key="11">
    <source>
        <dbReference type="ARBA" id="ARBA00032426"/>
    </source>
</evidence>
<dbReference type="Proteomes" id="UP000054495">
    <property type="component" value="Unassembled WGS sequence"/>
</dbReference>
<evidence type="ECO:0000256" key="13">
    <source>
        <dbReference type="ARBA" id="ARBA00046681"/>
    </source>
</evidence>
<dbReference type="EC" id="4.6.1.15" evidence="4"/>
<dbReference type="FunFam" id="3.30.1180.20:FF:000001">
    <property type="entry name" value="Dihydroxyacetone kinase 1"/>
    <property type="match status" value="1"/>
</dbReference>
<sequence length="645" mass="68477">MFKLPAYLYAGRVLYSQIIDSRIPLAAVIRSPRQMSTITKKFVNDPKNAVDDALDGLVNASESITFDKNCRRVVLRADYADYCAKGKVALIAGGGSGHEPYAAGYTGPGMLTAAVAGNVFASPPSRHVSAALNSTSSKGGSILFIINYTGDRLHFGLAAERYKASGNDVRVVTIADDVAIDSAMSTVGRRGLAAAVLVLKVAGAMAESGKFSAAEIEALSNKINKHAGTMGVSLYPCSVPGQGKMFDMPNDMMEVGLGIHGEPGCRREAIENAHKIVDTIMTRLQKIVQFTKDEPIVLLVNNLGGVSQIEMGIIKSEAVKWCHQHNIKIARILCGAYMTSLDGHGISLTVLRLFDYEILEFLDAPTSAPGWQRADKLGKAETAPSADKGQSITVQTSSKGVALTKEQADLAKKCVTAVCNKMISMESELNALDGAAGDGDCGSTFAHASKAITERMKTYEISSAQQLLFSISEVFEQEVGGTGGALYALMLSAASEAFEKSITSKDFAAALQKASQAVQIYGGAKPGDRTLVDALHGAVEKIKSGETQWDSILEAATKAAQSTAQMKARAGRASYTAKEKSREWQPSGIVADYVKGDRKTTEKIAVRQISLAKKSKSVQTKPDAGAVAIAAFMQTLLDTIKSNAH</sequence>
<evidence type="ECO:0000256" key="3">
    <source>
        <dbReference type="ARBA" id="ARBA00012110"/>
    </source>
</evidence>
<evidence type="ECO:0000256" key="7">
    <source>
        <dbReference type="ARBA" id="ARBA00022741"/>
    </source>
</evidence>
<feature type="domain" description="DhaL" evidence="17">
    <location>
        <begin position="409"/>
        <end position="638"/>
    </location>
</feature>
<comment type="function">
    <text evidence="12">Catalyzes both the phosphorylation of dihydroxyacetone and of glyceraldehyde, and the splitting of ribonucleoside diphosphate-X compounds among which FAD is the best substrate. Represses IFIH1-mediated cellular antiviral response.</text>
</comment>
<evidence type="ECO:0000256" key="16">
    <source>
        <dbReference type="ARBA" id="ARBA00048898"/>
    </source>
</evidence>
<dbReference type="GO" id="GO:0019563">
    <property type="term" value="P:glycerol catabolic process"/>
    <property type="evidence" value="ECO:0007669"/>
    <property type="project" value="TreeGrafter"/>
</dbReference>
<dbReference type="AlphaFoldDB" id="A0A0D6LF20"/>
<evidence type="ECO:0000256" key="1">
    <source>
        <dbReference type="ARBA" id="ARBA00008757"/>
    </source>
</evidence>
<accession>A0A0D6LF20</accession>
<evidence type="ECO:0000259" key="18">
    <source>
        <dbReference type="PROSITE" id="PS51481"/>
    </source>
</evidence>
<comment type="subunit">
    <text evidence="13">Homodimer. Interacts with IFIH1 (via the CARD domains), the interaction is inhibited by viral infection.</text>
</comment>
<dbReference type="EC" id="2.7.1.29" evidence="2"/>
<dbReference type="InterPro" id="IPR036117">
    <property type="entry name" value="DhaL_dom_sf"/>
</dbReference>
<evidence type="ECO:0000256" key="14">
    <source>
        <dbReference type="ARBA" id="ARBA00047974"/>
    </source>
</evidence>
<dbReference type="Gene3D" id="3.40.50.10440">
    <property type="entry name" value="Dihydroxyacetone kinase, domain 1"/>
    <property type="match status" value="1"/>
</dbReference>
<dbReference type="PANTHER" id="PTHR28629:SF4">
    <property type="entry name" value="TRIOKINASE_FMN CYCLASE"/>
    <property type="match status" value="1"/>
</dbReference>
<dbReference type="Pfam" id="PF02734">
    <property type="entry name" value="Dak2"/>
    <property type="match status" value="1"/>
</dbReference>
<reference evidence="19 20" key="1">
    <citation type="submission" date="2013-05" db="EMBL/GenBank/DDBJ databases">
        <title>Draft genome of the parasitic nematode Anyclostoma ceylanicum.</title>
        <authorList>
            <person name="Mitreva M."/>
        </authorList>
    </citation>
    <scope>NUCLEOTIDE SEQUENCE [LARGE SCALE GENOMIC DNA]</scope>
</reference>
<dbReference type="GO" id="GO:0004371">
    <property type="term" value="F:glycerone kinase activity"/>
    <property type="evidence" value="ECO:0007669"/>
    <property type="project" value="UniProtKB-EC"/>
</dbReference>
<dbReference type="PROSITE" id="PS51480">
    <property type="entry name" value="DHAL"/>
    <property type="match status" value="1"/>
</dbReference>
<dbReference type="GO" id="GO:0005524">
    <property type="term" value="F:ATP binding"/>
    <property type="evidence" value="ECO:0007669"/>
    <property type="project" value="UniProtKB-KW"/>
</dbReference>
<keyword evidence="7" id="KW-0547">Nucleotide-binding</keyword>
<dbReference type="InterPro" id="IPR050861">
    <property type="entry name" value="Dihydroxyacetone_Kinase"/>
</dbReference>
<evidence type="ECO:0000256" key="10">
    <source>
        <dbReference type="ARBA" id="ARBA00023285"/>
    </source>
</evidence>
<dbReference type="EMBL" id="KE125181">
    <property type="protein sequence ID" value="EPB70549.1"/>
    <property type="molecule type" value="Genomic_DNA"/>
</dbReference>
<dbReference type="SMART" id="SM01120">
    <property type="entry name" value="Dak2"/>
    <property type="match status" value="1"/>
</dbReference>
<proteinExistence type="inferred from homology"/>
<dbReference type="GO" id="GO:0050354">
    <property type="term" value="F:triokinase activity"/>
    <property type="evidence" value="ECO:0007669"/>
    <property type="project" value="UniProtKB-EC"/>
</dbReference>
<comment type="similarity">
    <text evidence="1">Belongs to the dihydroxyacetone kinase (DAK) family.</text>
</comment>
<name>A0A0D6LF20_9BILA</name>
<dbReference type="SUPFAM" id="SSF82549">
    <property type="entry name" value="DAK1/DegV-like"/>
    <property type="match status" value="1"/>
</dbReference>
<comment type="catalytic activity">
    <reaction evidence="16">
        <text>dihydroxyacetone + ATP = dihydroxyacetone phosphate + ADP + H(+)</text>
        <dbReference type="Rhea" id="RHEA:15773"/>
        <dbReference type="ChEBI" id="CHEBI:15378"/>
        <dbReference type="ChEBI" id="CHEBI:16016"/>
        <dbReference type="ChEBI" id="CHEBI:30616"/>
        <dbReference type="ChEBI" id="CHEBI:57642"/>
        <dbReference type="ChEBI" id="CHEBI:456216"/>
        <dbReference type="EC" id="2.7.1.29"/>
    </reaction>
</comment>
<evidence type="ECO:0000256" key="12">
    <source>
        <dbReference type="ARBA" id="ARBA00045490"/>
    </source>
</evidence>
<feature type="domain" description="DhaK" evidence="18">
    <location>
        <begin position="45"/>
        <end position="371"/>
    </location>
</feature>
<keyword evidence="8 19" id="KW-0418">Kinase</keyword>
<keyword evidence="10" id="KW-0170">Cobalt</keyword>
<evidence type="ECO:0000313" key="19">
    <source>
        <dbReference type="EMBL" id="EPB70549.1"/>
    </source>
</evidence>
<dbReference type="FunFam" id="1.25.40.340:FF:000002">
    <property type="entry name" value="Dihydroxyacetone kinase, L subunit"/>
    <property type="match status" value="1"/>
</dbReference>
<keyword evidence="9" id="KW-0067">ATP-binding</keyword>
<dbReference type="InterPro" id="IPR004007">
    <property type="entry name" value="DhaL_dom"/>
</dbReference>
<keyword evidence="6" id="KW-0808">Transferase</keyword>
<dbReference type="SUPFAM" id="SSF101473">
    <property type="entry name" value="DhaL-like"/>
    <property type="match status" value="1"/>
</dbReference>
<dbReference type="FunFam" id="3.40.50.10440:FF:000001">
    <property type="entry name" value="Dihydroxyacetone kinase, DhaK subunit"/>
    <property type="match status" value="1"/>
</dbReference>
<evidence type="ECO:0000256" key="15">
    <source>
        <dbReference type="ARBA" id="ARBA00048526"/>
    </source>
</evidence>
<evidence type="ECO:0000256" key="4">
    <source>
        <dbReference type="ARBA" id="ARBA00012578"/>
    </source>
</evidence>
<protein>
    <recommendedName>
        <fullName evidence="5">Triokinase/FMN cyclase</fullName>
        <ecNumber evidence="3">2.7.1.28</ecNumber>
        <ecNumber evidence="2">2.7.1.29</ecNumber>
        <ecNumber evidence="4">4.6.1.15</ecNumber>
    </recommendedName>
    <alternativeName>
        <fullName evidence="11">Bifunctional ATP-dependent dihydroxyacetone kinase/FAD-AMP lyase (cyclizing)</fullName>
    </alternativeName>
</protein>
<dbReference type="PANTHER" id="PTHR28629">
    <property type="entry name" value="TRIOKINASE/FMN CYCLASE"/>
    <property type="match status" value="1"/>
</dbReference>
<evidence type="ECO:0000256" key="8">
    <source>
        <dbReference type="ARBA" id="ARBA00022777"/>
    </source>
</evidence>
<keyword evidence="20" id="KW-1185">Reference proteome</keyword>
<gene>
    <name evidence="19" type="ORF">ANCCEY_10358</name>
</gene>
<dbReference type="EC" id="2.7.1.28" evidence="3"/>
<dbReference type="Gene3D" id="1.25.40.340">
    <property type="match status" value="1"/>
</dbReference>
<comment type="catalytic activity">
    <reaction evidence="15">
        <text>FAD = riboflavin cyclic-4',5'-phosphate + AMP + H(+)</text>
        <dbReference type="Rhea" id="RHEA:13729"/>
        <dbReference type="ChEBI" id="CHEBI:15378"/>
        <dbReference type="ChEBI" id="CHEBI:57692"/>
        <dbReference type="ChEBI" id="CHEBI:76202"/>
        <dbReference type="ChEBI" id="CHEBI:456215"/>
        <dbReference type="EC" id="4.6.1.15"/>
    </reaction>
</comment>
<dbReference type="GO" id="GO:0005829">
    <property type="term" value="C:cytosol"/>
    <property type="evidence" value="ECO:0007669"/>
    <property type="project" value="TreeGrafter"/>
</dbReference>
<dbReference type="Gene3D" id="3.30.1180.20">
    <property type="entry name" value="Dihydroxyacetone kinase, domain 2"/>
    <property type="match status" value="1"/>
</dbReference>
<evidence type="ECO:0000313" key="20">
    <source>
        <dbReference type="Proteomes" id="UP000054495"/>
    </source>
</evidence>
<dbReference type="Pfam" id="PF02733">
    <property type="entry name" value="Dak1"/>
    <property type="match status" value="1"/>
</dbReference>
<evidence type="ECO:0000256" key="5">
    <source>
        <dbReference type="ARBA" id="ARBA00018932"/>
    </source>
</evidence>
<evidence type="ECO:0000256" key="2">
    <source>
        <dbReference type="ARBA" id="ARBA00012107"/>
    </source>
</evidence>
<evidence type="ECO:0000259" key="17">
    <source>
        <dbReference type="PROSITE" id="PS51480"/>
    </source>
</evidence>
<evidence type="ECO:0000256" key="9">
    <source>
        <dbReference type="ARBA" id="ARBA00022840"/>
    </source>
</evidence>
<dbReference type="PROSITE" id="PS51481">
    <property type="entry name" value="DHAK"/>
    <property type="match status" value="1"/>
</dbReference>
<dbReference type="GO" id="GO:0034012">
    <property type="term" value="F:FAD-AMP lyase (cyclizing) activity"/>
    <property type="evidence" value="ECO:0007669"/>
    <property type="project" value="UniProtKB-EC"/>
</dbReference>